<evidence type="ECO:0000313" key="3">
    <source>
        <dbReference type="Proteomes" id="UP001558632"/>
    </source>
</evidence>
<dbReference type="EMBL" id="JBEUSY010000467">
    <property type="protein sequence ID" value="KAL1230927.1"/>
    <property type="molecule type" value="Genomic_DNA"/>
</dbReference>
<dbReference type="Proteomes" id="UP001558632">
    <property type="component" value="Unassembled WGS sequence"/>
</dbReference>
<feature type="compositionally biased region" description="Basic and acidic residues" evidence="1">
    <location>
        <begin position="74"/>
        <end position="108"/>
    </location>
</feature>
<evidence type="ECO:0000256" key="1">
    <source>
        <dbReference type="SAM" id="MobiDB-lite"/>
    </source>
</evidence>
<feature type="region of interest" description="Disordered" evidence="1">
    <location>
        <begin position="1"/>
        <end position="108"/>
    </location>
</feature>
<sequence length="108" mass="12458">MWPKHLHTLRGCQQHNEKTSEVGTQSNMAGMDTNPIGDSARERSRHRTNAQMGGKILRESTKKSDASTAQQNHMVEKRFSGQLQDKESLTSRDVRKMYDRTTDYNLHR</sequence>
<evidence type="ECO:0000313" key="2">
    <source>
        <dbReference type="EMBL" id="KAL1230927.1"/>
    </source>
</evidence>
<accession>A0ABR3K8D5</accession>
<keyword evidence="3" id="KW-1185">Reference proteome</keyword>
<feature type="compositionally biased region" description="Basic and acidic residues" evidence="1">
    <location>
        <begin position="56"/>
        <end position="65"/>
    </location>
</feature>
<name>A0ABR3K8D5_TRISP</name>
<protein>
    <submittedName>
        <fullName evidence="2">CCCH-type zinc finger protein</fullName>
    </submittedName>
</protein>
<proteinExistence type="predicted"/>
<comment type="caution">
    <text evidence="2">The sequence shown here is derived from an EMBL/GenBank/DDBJ whole genome shotgun (WGS) entry which is preliminary data.</text>
</comment>
<gene>
    <name evidence="2" type="ORF">TSPI_10123</name>
</gene>
<organism evidence="2 3">
    <name type="scientific">Trichinella spiralis</name>
    <name type="common">Trichina worm</name>
    <dbReference type="NCBI Taxonomy" id="6334"/>
    <lineage>
        <taxon>Eukaryota</taxon>
        <taxon>Metazoa</taxon>
        <taxon>Ecdysozoa</taxon>
        <taxon>Nematoda</taxon>
        <taxon>Enoplea</taxon>
        <taxon>Dorylaimia</taxon>
        <taxon>Trichinellida</taxon>
        <taxon>Trichinellidae</taxon>
        <taxon>Trichinella</taxon>
    </lineage>
</organism>
<reference evidence="2 3" key="1">
    <citation type="submission" date="2024-07" db="EMBL/GenBank/DDBJ databases">
        <title>Enhanced genomic and transcriptomic resources for Trichinella pseudospiralis and T. spiralis underpin the discovery of pronounced molecular differences between stages and species.</title>
        <authorList>
            <person name="Pasi K.K."/>
            <person name="La Rosa G."/>
            <person name="Gomez-Morales M.A."/>
            <person name="Tosini F."/>
            <person name="Sumanam S."/>
            <person name="Young N.D."/>
            <person name="Chang B.C."/>
            <person name="Robin G.B."/>
        </authorList>
    </citation>
    <scope>NUCLEOTIDE SEQUENCE [LARGE SCALE GENOMIC DNA]</scope>
    <source>
        <strain evidence="2">ISS534</strain>
    </source>
</reference>